<dbReference type="SUPFAM" id="SSF46458">
    <property type="entry name" value="Globin-like"/>
    <property type="match status" value="1"/>
</dbReference>
<proteinExistence type="inferred from homology"/>
<dbReference type="InterPro" id="IPR016339">
    <property type="entry name" value="Hemoglobin_trunc_I"/>
</dbReference>
<dbReference type="Pfam" id="PF01152">
    <property type="entry name" value="Bac_globin"/>
    <property type="match status" value="1"/>
</dbReference>
<keyword evidence="3 6" id="KW-0349">Heme</keyword>
<keyword evidence="5 6" id="KW-0408">Iron</keyword>
<sequence length="122" mass="12741">MSIYDRIGGAESVRAAVEEFYSRVLADPELKPFFAGVELDRLKSHQRAFIAAALGGPEIYAGRDMTAAHAGLDITDGAFDAVVAHLAGTLADLGVSGEDIAEIATALTPLRSQVVSVPELAS</sequence>
<dbReference type="InterPro" id="IPR012292">
    <property type="entry name" value="Globin/Proto"/>
</dbReference>
<dbReference type="EMBL" id="BONW01000042">
    <property type="protein sequence ID" value="GIG92198.1"/>
    <property type="molecule type" value="Genomic_DNA"/>
</dbReference>
<keyword evidence="8" id="KW-1185">Reference proteome</keyword>
<dbReference type="InterPro" id="IPR009050">
    <property type="entry name" value="Globin-like_sf"/>
</dbReference>
<dbReference type="CDD" id="cd00454">
    <property type="entry name" value="TrHb1_N"/>
    <property type="match status" value="1"/>
</dbReference>
<organism evidence="7 8">
    <name type="scientific">Plantactinospora endophytica</name>
    <dbReference type="NCBI Taxonomy" id="673535"/>
    <lineage>
        <taxon>Bacteria</taxon>
        <taxon>Bacillati</taxon>
        <taxon>Actinomycetota</taxon>
        <taxon>Actinomycetes</taxon>
        <taxon>Micromonosporales</taxon>
        <taxon>Micromonosporaceae</taxon>
        <taxon>Plantactinospora</taxon>
    </lineage>
</organism>
<evidence type="ECO:0000256" key="2">
    <source>
        <dbReference type="ARBA" id="ARBA00022448"/>
    </source>
</evidence>
<dbReference type="Gene3D" id="1.10.490.10">
    <property type="entry name" value="Globins"/>
    <property type="match status" value="1"/>
</dbReference>
<evidence type="ECO:0000313" key="8">
    <source>
        <dbReference type="Proteomes" id="UP000646749"/>
    </source>
</evidence>
<keyword evidence="4 6" id="KW-0479">Metal-binding</keyword>
<accession>A0ABQ4EBT9</accession>
<comment type="cofactor">
    <cofactor evidence="6">
        <name>heme</name>
        <dbReference type="ChEBI" id="CHEBI:30413"/>
    </cofactor>
</comment>
<dbReference type="PIRSF" id="PIRSF002030">
    <property type="entry name" value="Globin_Protozoa/Cyanobacteria"/>
    <property type="match status" value="1"/>
</dbReference>
<name>A0ABQ4EBT9_9ACTN</name>
<dbReference type="InterPro" id="IPR001486">
    <property type="entry name" value="Hemoglobin_trunc"/>
</dbReference>
<evidence type="ECO:0000256" key="6">
    <source>
        <dbReference type="PIRNR" id="PIRNR002030"/>
    </source>
</evidence>
<dbReference type="Proteomes" id="UP000646749">
    <property type="component" value="Unassembled WGS sequence"/>
</dbReference>
<protein>
    <recommendedName>
        <fullName evidence="6">Group 1 truncated hemoglobin</fullName>
    </recommendedName>
</protein>
<keyword evidence="2 6" id="KW-0813">Transport</keyword>
<keyword evidence="6" id="KW-0561">Oxygen transport</keyword>
<reference evidence="7 8" key="1">
    <citation type="submission" date="2021-01" db="EMBL/GenBank/DDBJ databases">
        <title>Whole genome shotgun sequence of Plantactinospora endophytica NBRC 110450.</title>
        <authorList>
            <person name="Komaki H."/>
            <person name="Tamura T."/>
        </authorList>
    </citation>
    <scope>NUCLEOTIDE SEQUENCE [LARGE SCALE GENOMIC DNA]</scope>
    <source>
        <strain evidence="7 8">NBRC 110450</strain>
    </source>
</reference>
<evidence type="ECO:0000256" key="1">
    <source>
        <dbReference type="ARBA" id="ARBA00009660"/>
    </source>
</evidence>
<evidence type="ECO:0000313" key="7">
    <source>
        <dbReference type="EMBL" id="GIG92198.1"/>
    </source>
</evidence>
<gene>
    <name evidence="7" type="primary">glbN_2</name>
    <name evidence="7" type="ORF">Pen02_71340</name>
</gene>
<evidence type="ECO:0000256" key="5">
    <source>
        <dbReference type="ARBA" id="ARBA00023004"/>
    </source>
</evidence>
<comment type="similarity">
    <text evidence="1 6">Belongs to the truncated hemoglobin family. Group I subfamily.</text>
</comment>
<comment type="caution">
    <text evidence="7">The sequence shown here is derived from an EMBL/GenBank/DDBJ whole genome shotgun (WGS) entry which is preliminary data.</text>
</comment>
<evidence type="ECO:0000256" key="4">
    <source>
        <dbReference type="ARBA" id="ARBA00022723"/>
    </source>
</evidence>
<dbReference type="RefSeq" id="WP_203870555.1">
    <property type="nucleotide sequence ID" value="NZ_BONW01000042.1"/>
</dbReference>
<evidence type="ECO:0000256" key="3">
    <source>
        <dbReference type="ARBA" id="ARBA00022617"/>
    </source>
</evidence>